<gene>
    <name evidence="2" type="ORF">DFR24_1065</name>
</gene>
<protein>
    <submittedName>
        <fullName evidence="2">Uncharacterized protein</fullName>
    </submittedName>
</protein>
<organism evidence="2 3">
    <name type="scientific">Panacagrimonas perspica</name>
    <dbReference type="NCBI Taxonomy" id="381431"/>
    <lineage>
        <taxon>Bacteria</taxon>
        <taxon>Pseudomonadati</taxon>
        <taxon>Pseudomonadota</taxon>
        <taxon>Gammaproteobacteria</taxon>
        <taxon>Nevskiales</taxon>
        <taxon>Nevskiaceae</taxon>
        <taxon>Panacagrimonas</taxon>
    </lineage>
</organism>
<name>A0A4R7PCE2_9GAMM</name>
<accession>A0A4R7PCE2</accession>
<proteinExistence type="predicted"/>
<sequence length="53" mass="5782">MKSLALIAGVAFILIVIGCASFLLALFGNGIWNRQDARRERGDHAEPEQRKAG</sequence>
<dbReference type="PROSITE" id="PS51257">
    <property type="entry name" value="PROKAR_LIPOPROTEIN"/>
    <property type="match status" value="1"/>
</dbReference>
<keyword evidence="1" id="KW-0812">Transmembrane</keyword>
<reference evidence="2 3" key="1">
    <citation type="submission" date="2019-03" db="EMBL/GenBank/DDBJ databases">
        <title>Genomic Encyclopedia of Type Strains, Phase IV (KMG-IV): sequencing the most valuable type-strain genomes for metagenomic binning, comparative biology and taxonomic classification.</title>
        <authorList>
            <person name="Goeker M."/>
        </authorList>
    </citation>
    <scope>NUCLEOTIDE SEQUENCE [LARGE SCALE GENOMIC DNA]</scope>
    <source>
        <strain evidence="2 3">DSM 26377</strain>
    </source>
</reference>
<keyword evidence="3" id="KW-1185">Reference proteome</keyword>
<comment type="caution">
    <text evidence="2">The sequence shown here is derived from an EMBL/GenBank/DDBJ whole genome shotgun (WGS) entry which is preliminary data.</text>
</comment>
<evidence type="ECO:0000313" key="3">
    <source>
        <dbReference type="Proteomes" id="UP000295341"/>
    </source>
</evidence>
<dbReference type="EMBL" id="SOBT01000008">
    <property type="protein sequence ID" value="TDU31688.1"/>
    <property type="molecule type" value="Genomic_DNA"/>
</dbReference>
<dbReference type="RefSeq" id="WP_162851055.1">
    <property type="nucleotide sequence ID" value="NZ_MWIN01000012.1"/>
</dbReference>
<feature type="transmembrane region" description="Helical" evidence="1">
    <location>
        <begin position="6"/>
        <end position="32"/>
    </location>
</feature>
<keyword evidence="1" id="KW-0472">Membrane</keyword>
<evidence type="ECO:0000256" key="1">
    <source>
        <dbReference type="SAM" id="Phobius"/>
    </source>
</evidence>
<evidence type="ECO:0000313" key="2">
    <source>
        <dbReference type="EMBL" id="TDU31688.1"/>
    </source>
</evidence>
<dbReference type="AlphaFoldDB" id="A0A4R7PCE2"/>
<dbReference type="Proteomes" id="UP000295341">
    <property type="component" value="Unassembled WGS sequence"/>
</dbReference>
<keyword evidence="1" id="KW-1133">Transmembrane helix</keyword>